<comment type="caution">
    <text evidence="6">The sequence shown here is derived from an EMBL/GenBank/DDBJ whole genome shotgun (WGS) entry which is preliminary data.</text>
</comment>
<feature type="binding site" evidence="5">
    <location>
        <position position="153"/>
    </location>
    <ligand>
        <name>S-adenosyl-L-methionine</name>
        <dbReference type="ChEBI" id="CHEBI:59789"/>
    </ligand>
</feature>
<feature type="binding site" evidence="5">
    <location>
        <position position="199"/>
    </location>
    <ligand>
        <name>S-adenosyl-L-methionine</name>
        <dbReference type="ChEBI" id="CHEBI:59789"/>
    </ligand>
</feature>
<dbReference type="PROSITE" id="PS01183">
    <property type="entry name" value="UBIE_1"/>
    <property type="match status" value="1"/>
</dbReference>
<dbReference type="PROSITE" id="PS01184">
    <property type="entry name" value="UBIE_2"/>
    <property type="match status" value="1"/>
</dbReference>
<protein>
    <recommendedName>
        <fullName evidence="5">2-methoxy-6-polyprenyl-1,4-benzoquinol methylase, mitochondrial</fullName>
        <ecNumber evidence="5">2.1.1.201</ecNumber>
    </recommendedName>
    <alternativeName>
        <fullName evidence="5">Ubiquinone biosynthesis methyltransferase COQ5</fullName>
    </alternativeName>
</protein>
<name>A0ABQ8J1L6_DERPT</name>
<keyword evidence="5" id="KW-0999">Mitochondrion inner membrane</keyword>
<keyword evidence="1 5" id="KW-0489">Methyltransferase</keyword>
<dbReference type="CDD" id="cd02440">
    <property type="entry name" value="AdoMet_MTases"/>
    <property type="match status" value="1"/>
</dbReference>
<reference evidence="6 7" key="1">
    <citation type="journal article" date="2018" name="J. Allergy Clin. Immunol.">
        <title>High-quality assembly of Dermatophagoides pteronyssinus genome and transcriptome reveals a wide range of novel allergens.</title>
        <authorList>
            <person name="Liu X.Y."/>
            <person name="Yang K.Y."/>
            <person name="Wang M.Q."/>
            <person name="Kwok J.S."/>
            <person name="Zeng X."/>
            <person name="Yang Z."/>
            <person name="Xiao X.J."/>
            <person name="Lau C.P."/>
            <person name="Li Y."/>
            <person name="Huang Z.M."/>
            <person name="Ba J.G."/>
            <person name="Yim A.K."/>
            <person name="Ouyang C.Y."/>
            <person name="Ngai S.M."/>
            <person name="Chan T.F."/>
            <person name="Leung E.L."/>
            <person name="Liu L."/>
            <person name="Liu Z.G."/>
            <person name="Tsui S.K."/>
        </authorList>
    </citation>
    <scope>NUCLEOTIDE SEQUENCE [LARGE SCALE GENOMIC DNA]</scope>
    <source>
        <strain evidence="6">Derp</strain>
    </source>
</reference>
<comment type="function">
    <text evidence="5">Methyltransferase required for the conversion of 2-polyprenyl-6-methoxy-1,4-benzoquinol (DDMQH2) to 2-polyprenyl-3-methyl-6-methoxy-1,4-benzoquinol (DMQH2).</text>
</comment>
<dbReference type="GO" id="GO:0008168">
    <property type="term" value="F:methyltransferase activity"/>
    <property type="evidence" value="ECO:0007669"/>
    <property type="project" value="UniProtKB-KW"/>
</dbReference>
<evidence type="ECO:0000256" key="4">
    <source>
        <dbReference type="ARBA" id="ARBA00046387"/>
    </source>
</evidence>
<dbReference type="InterPro" id="IPR023576">
    <property type="entry name" value="UbiE/COQ5_MeTrFase_CS"/>
</dbReference>
<evidence type="ECO:0000313" key="7">
    <source>
        <dbReference type="Proteomes" id="UP000887458"/>
    </source>
</evidence>
<sequence length="312" mass="36187">MIARCYFQNKTYLSRNVSSLLNCRTILKRAKHQSSITNRDQVFIDNSNSKSDSLPNQNNDATNYFGFKPVTDEEKFEKVYNVFHNVAGKYDLMNDAMSFGIHHYWRNELIKKLDPIPGTRLLDVAGGTGDVAFEFLRYTNERNDRESSVIVCDFSENMLKIGQQRAIKFGFHPDRCQWMIGDAMNLPFDSDSFDAYTISFGIRNVVNVDRAIQEAFRVLKPGGMFLCLEFSSQVNNPLLKSIYDWYSFEIIPVMGEILLNDWQSYQYLVESIRKFPDQQTFKLMIEKNGFILVDYDNFLSGITSIHYGFKPL</sequence>
<proteinExistence type="inferred from homology"/>
<evidence type="ECO:0000313" key="6">
    <source>
        <dbReference type="EMBL" id="KAH9416452.1"/>
    </source>
</evidence>
<dbReference type="PANTHER" id="PTHR43591:SF24">
    <property type="entry name" value="2-METHOXY-6-POLYPRENYL-1,4-BENZOQUINOL METHYLASE, MITOCHONDRIAL"/>
    <property type="match status" value="1"/>
</dbReference>
<evidence type="ECO:0000256" key="3">
    <source>
        <dbReference type="ARBA" id="ARBA00022691"/>
    </source>
</evidence>
<comment type="subunit">
    <text evidence="4">Component of a multi-subunit COQ enzyme complex, composed of at least COQ3, COQ4, COQ5, COQ6, COQ7 and COQ9. Interacts with PYURF; the interaction is direct, stabilizes COQ5 protein and associates PYURF with COQ enzyme complex.</text>
</comment>
<evidence type="ECO:0000256" key="5">
    <source>
        <dbReference type="HAMAP-Rule" id="MF_03191"/>
    </source>
</evidence>
<dbReference type="Gene3D" id="3.40.50.150">
    <property type="entry name" value="Vaccinia Virus protein VP39"/>
    <property type="match status" value="1"/>
</dbReference>
<accession>A0ABQ8J1L6</accession>
<gene>
    <name evidence="6" type="primary">COQ5</name>
    <name evidence="6" type="ORF">DERP_012880</name>
</gene>
<keyword evidence="5" id="KW-0831">Ubiquinone biosynthesis</keyword>
<keyword evidence="7" id="KW-1185">Reference proteome</keyword>
<dbReference type="PANTHER" id="PTHR43591">
    <property type="entry name" value="METHYLTRANSFERASE"/>
    <property type="match status" value="1"/>
</dbReference>
<keyword evidence="5" id="KW-0496">Mitochondrion</keyword>
<comment type="similarity">
    <text evidence="5">Belongs to the class I-like SAM-binding methyltransferase superfamily. MenG/UbiE family.</text>
</comment>
<dbReference type="EMBL" id="NJHN03000092">
    <property type="protein sequence ID" value="KAH9416452.1"/>
    <property type="molecule type" value="Genomic_DNA"/>
</dbReference>
<dbReference type="Pfam" id="PF01209">
    <property type="entry name" value="Ubie_methyltran"/>
    <property type="match status" value="1"/>
</dbReference>
<dbReference type="PROSITE" id="PS51608">
    <property type="entry name" value="SAM_MT_UBIE"/>
    <property type="match status" value="1"/>
</dbReference>
<dbReference type="InterPro" id="IPR004033">
    <property type="entry name" value="UbiE/COQ5_MeTrFase"/>
</dbReference>
<comment type="catalytic activity">
    <reaction evidence="5">
        <text>a 2-methoxy-6-(all-trans-polyprenyl)benzene-1,4-diol + S-adenosyl-L-methionine = a 5-methoxy-2-methyl-3-(all-trans-polyprenyl)benzene-1,4-diol + S-adenosyl-L-homocysteine + H(+)</text>
        <dbReference type="Rhea" id="RHEA:28286"/>
        <dbReference type="Rhea" id="RHEA-COMP:10858"/>
        <dbReference type="Rhea" id="RHEA-COMP:10859"/>
        <dbReference type="ChEBI" id="CHEBI:15378"/>
        <dbReference type="ChEBI" id="CHEBI:57856"/>
        <dbReference type="ChEBI" id="CHEBI:59789"/>
        <dbReference type="ChEBI" id="CHEBI:84166"/>
        <dbReference type="ChEBI" id="CHEBI:84167"/>
        <dbReference type="EC" id="2.1.1.201"/>
    </reaction>
</comment>
<reference evidence="6 7" key="2">
    <citation type="journal article" date="2022" name="Mol. Biol. Evol.">
        <title>Comparative Genomics Reveals Insights into the Divergent Evolution of Astigmatic Mites and Household Pest Adaptations.</title>
        <authorList>
            <person name="Xiong Q."/>
            <person name="Wan A.T."/>
            <person name="Liu X."/>
            <person name="Fung C.S."/>
            <person name="Xiao X."/>
            <person name="Malainual N."/>
            <person name="Hou J."/>
            <person name="Wang L."/>
            <person name="Wang M."/>
            <person name="Yang K.Y."/>
            <person name="Cui Y."/>
            <person name="Leung E.L."/>
            <person name="Nong W."/>
            <person name="Shin S.K."/>
            <person name="Au S.W."/>
            <person name="Jeong K.Y."/>
            <person name="Chew F.T."/>
            <person name="Hui J.H."/>
            <person name="Leung T.F."/>
            <person name="Tungtrongchitr A."/>
            <person name="Zhong N."/>
            <person name="Liu Z."/>
            <person name="Tsui S.K."/>
        </authorList>
    </citation>
    <scope>NUCLEOTIDE SEQUENCE [LARGE SCALE GENOMIC DNA]</scope>
    <source>
        <strain evidence="6">Derp</strain>
    </source>
</reference>
<dbReference type="SUPFAM" id="SSF53335">
    <property type="entry name" value="S-adenosyl-L-methionine-dependent methyltransferases"/>
    <property type="match status" value="1"/>
</dbReference>
<organism evidence="6 7">
    <name type="scientific">Dermatophagoides pteronyssinus</name>
    <name type="common">European house dust mite</name>
    <dbReference type="NCBI Taxonomy" id="6956"/>
    <lineage>
        <taxon>Eukaryota</taxon>
        <taxon>Metazoa</taxon>
        <taxon>Ecdysozoa</taxon>
        <taxon>Arthropoda</taxon>
        <taxon>Chelicerata</taxon>
        <taxon>Arachnida</taxon>
        <taxon>Acari</taxon>
        <taxon>Acariformes</taxon>
        <taxon>Sarcoptiformes</taxon>
        <taxon>Astigmata</taxon>
        <taxon>Psoroptidia</taxon>
        <taxon>Analgoidea</taxon>
        <taxon>Pyroglyphidae</taxon>
        <taxon>Dermatophagoidinae</taxon>
        <taxon>Dermatophagoides</taxon>
    </lineage>
</organism>
<dbReference type="NCBIfam" id="NF001244">
    <property type="entry name" value="PRK00216.1-5"/>
    <property type="match status" value="1"/>
</dbReference>
<comment type="subcellular location">
    <subcellularLocation>
        <location evidence="5">Mitochondrion inner membrane</location>
        <topology evidence="5">Peripheral membrane protein</topology>
        <orientation evidence="5">Matrix side</orientation>
    </subcellularLocation>
</comment>
<feature type="binding site" evidence="5">
    <location>
        <position position="128"/>
    </location>
    <ligand>
        <name>S-adenosyl-L-methionine</name>
        <dbReference type="ChEBI" id="CHEBI:59789"/>
    </ligand>
</feature>
<dbReference type="EC" id="2.1.1.201" evidence="5"/>
<dbReference type="Proteomes" id="UP000887458">
    <property type="component" value="Unassembled WGS sequence"/>
</dbReference>
<feature type="binding site" evidence="5">
    <location>
        <begin position="182"/>
        <end position="183"/>
    </location>
    <ligand>
        <name>S-adenosyl-L-methionine</name>
        <dbReference type="ChEBI" id="CHEBI:59789"/>
    </ligand>
</feature>
<keyword evidence="5" id="KW-0472">Membrane</keyword>
<evidence type="ECO:0000256" key="2">
    <source>
        <dbReference type="ARBA" id="ARBA00022679"/>
    </source>
</evidence>
<dbReference type="GO" id="GO:0032259">
    <property type="term" value="P:methylation"/>
    <property type="evidence" value="ECO:0007669"/>
    <property type="project" value="UniProtKB-KW"/>
</dbReference>
<dbReference type="InterPro" id="IPR029063">
    <property type="entry name" value="SAM-dependent_MTases_sf"/>
</dbReference>
<dbReference type="HAMAP" id="MF_01813">
    <property type="entry name" value="MenG_UbiE_methyltr"/>
    <property type="match status" value="1"/>
</dbReference>
<keyword evidence="2 5" id="KW-0808">Transferase</keyword>
<dbReference type="NCBIfam" id="TIGR01934">
    <property type="entry name" value="MenG_MenH_UbiE"/>
    <property type="match status" value="1"/>
</dbReference>
<evidence type="ECO:0000256" key="1">
    <source>
        <dbReference type="ARBA" id="ARBA00022603"/>
    </source>
</evidence>
<comment type="pathway">
    <text evidence="5">Cofactor biosynthesis; ubiquinone biosynthesis.</text>
</comment>
<keyword evidence="3 5" id="KW-0949">S-adenosyl-L-methionine</keyword>